<keyword evidence="1" id="KW-0235">DNA replication</keyword>
<evidence type="ECO:0000313" key="2">
    <source>
        <dbReference type="EMBL" id="MFD1806350.1"/>
    </source>
</evidence>
<comment type="caution">
    <text evidence="2">The sequence shown here is derived from an EMBL/GenBank/DDBJ whole genome shotgun (WGS) entry which is preliminary data.</text>
</comment>
<dbReference type="EMBL" id="JBHUFP010000010">
    <property type="protein sequence ID" value="MFD1806350.1"/>
    <property type="molecule type" value="Genomic_DNA"/>
</dbReference>
<dbReference type="NCBIfam" id="NF005335">
    <property type="entry name" value="PRK06856.1-1"/>
    <property type="match status" value="1"/>
</dbReference>
<dbReference type="RefSeq" id="WP_379098487.1">
    <property type="nucleotide sequence ID" value="NZ_JBHUFP010000010.1"/>
</dbReference>
<sequence length="136" mass="16054">MTRRELLLQEMGITQWQLQHPERLKGVVNINVGENIRLIVITEANLKQDNMLLKDVLRSLELNENNCLFISFEQAQHLKATHNVTYWLLSDNAEKIDRTLPYCHSASAIWQSPTWLKFKQSHQAKRHLWQQIQVRA</sequence>
<dbReference type="InterPro" id="IPR018382">
    <property type="entry name" value="DNA_pol_III_psi_subgr"/>
</dbReference>
<keyword evidence="1 2" id="KW-0808">Transferase</keyword>
<evidence type="ECO:0000256" key="1">
    <source>
        <dbReference type="PIRNR" id="PIRNR029225"/>
    </source>
</evidence>
<gene>
    <name evidence="2" type="ORF">ACFSAV_08235</name>
</gene>
<proteinExistence type="predicted"/>
<reference evidence="3" key="1">
    <citation type="journal article" date="2019" name="Int. J. Syst. Evol. Microbiol.">
        <title>The Global Catalogue of Microorganisms (GCM) 10K type strain sequencing project: providing services to taxonomists for standard genome sequencing and annotation.</title>
        <authorList>
            <consortium name="The Broad Institute Genomics Platform"/>
            <consortium name="The Broad Institute Genome Sequencing Center for Infectious Disease"/>
            <person name="Wu L."/>
            <person name="Ma J."/>
        </authorList>
    </citation>
    <scope>NUCLEOTIDE SEQUENCE [LARGE SCALE GENOMIC DNA]</scope>
    <source>
        <strain evidence="3">CCM 7950</strain>
    </source>
</reference>
<keyword evidence="3" id="KW-1185">Reference proteome</keyword>
<accession>A0ABW4NUP8</accession>
<dbReference type="InterPro" id="IPR036654">
    <property type="entry name" value="DNA_pol_III_psi_sf"/>
</dbReference>
<comment type="function">
    <text evidence="1">Part of the beta sliding clamp loading complex, which hydrolyzes ATP to load the beta clamp onto primed DNA to form the DNA replication pre-initiation complex. DNA polymerase III is a complex, multichain enzyme responsible for most of the replicative synthesis in bacteria. This DNA polymerase also exhibits 3' to 5' exonuclease activity.</text>
</comment>
<keyword evidence="1" id="KW-0239">DNA-directed DNA polymerase</keyword>
<organism evidence="2 3">
    <name type="scientific">Pasteurella oralis</name>
    <dbReference type="NCBI Taxonomy" id="1071947"/>
    <lineage>
        <taxon>Bacteria</taxon>
        <taxon>Pseudomonadati</taxon>
        <taxon>Pseudomonadota</taxon>
        <taxon>Gammaproteobacteria</taxon>
        <taxon>Pasteurellales</taxon>
        <taxon>Pasteurellaceae</taxon>
        <taxon>Pasteurella</taxon>
    </lineage>
</organism>
<dbReference type="PIRSF" id="PIRSF029225">
    <property type="entry name" value="DNA_pol_III_psi"/>
    <property type="match status" value="1"/>
</dbReference>
<dbReference type="Gene3D" id="3.40.50.10220">
    <property type="entry name" value="DNA polymerase III, psi subunit"/>
    <property type="match status" value="1"/>
</dbReference>
<dbReference type="GO" id="GO:0003887">
    <property type="term" value="F:DNA-directed DNA polymerase activity"/>
    <property type="evidence" value="ECO:0007669"/>
    <property type="project" value="UniProtKB-EC"/>
</dbReference>
<dbReference type="Pfam" id="PF03603">
    <property type="entry name" value="DNA_III_psi"/>
    <property type="match status" value="1"/>
</dbReference>
<dbReference type="InterPro" id="IPR004615">
    <property type="entry name" value="DNA_pol_III_psi"/>
</dbReference>
<evidence type="ECO:0000313" key="3">
    <source>
        <dbReference type="Proteomes" id="UP001597420"/>
    </source>
</evidence>
<dbReference type="Proteomes" id="UP001597420">
    <property type="component" value="Unassembled WGS sequence"/>
</dbReference>
<name>A0ABW4NUP8_9PAST</name>
<protein>
    <recommendedName>
        <fullName evidence="1">DNA polymerase III subunit psi</fullName>
    </recommendedName>
</protein>
<dbReference type="NCBIfam" id="TIGR00664">
    <property type="entry name" value="DNA_III_psi"/>
    <property type="match status" value="1"/>
</dbReference>
<keyword evidence="1 2" id="KW-0548">Nucleotidyltransferase</keyword>
<dbReference type="SUPFAM" id="SSF102220">
    <property type="entry name" value="DNA polymerase III psi subunit"/>
    <property type="match status" value="1"/>
</dbReference>